<dbReference type="GO" id="GO:0005524">
    <property type="term" value="F:ATP binding"/>
    <property type="evidence" value="ECO:0007669"/>
    <property type="project" value="UniProtKB-KW"/>
</dbReference>
<keyword evidence="1" id="KW-0813">Transport</keyword>
<keyword evidence="2" id="KW-0547">Nucleotide-binding</keyword>
<dbReference type="Pfam" id="PF00005">
    <property type="entry name" value="ABC_tran"/>
    <property type="match status" value="1"/>
</dbReference>
<evidence type="ECO:0000256" key="1">
    <source>
        <dbReference type="ARBA" id="ARBA00022448"/>
    </source>
</evidence>
<dbReference type="InterPro" id="IPR027417">
    <property type="entry name" value="P-loop_NTPase"/>
</dbReference>
<dbReference type="RefSeq" id="WP_170067502.1">
    <property type="nucleotide sequence ID" value="NZ_PTJC01000005.1"/>
</dbReference>
<feature type="domain" description="ABC transporter" evidence="4">
    <location>
        <begin position="1"/>
        <end position="212"/>
    </location>
</feature>
<dbReference type="Gene3D" id="3.40.50.300">
    <property type="entry name" value="P-loop containing nucleotide triphosphate hydrolases"/>
    <property type="match status" value="1"/>
</dbReference>
<accession>A0A2S6I6J6</accession>
<keyword evidence="3" id="KW-0067">ATP-binding</keyword>
<dbReference type="InterPro" id="IPR003439">
    <property type="entry name" value="ABC_transporter-like_ATP-bd"/>
</dbReference>
<evidence type="ECO:0000313" key="5">
    <source>
        <dbReference type="EMBL" id="PPK87090.1"/>
    </source>
</evidence>
<proteinExistence type="predicted"/>
<dbReference type="Proteomes" id="UP000237662">
    <property type="component" value="Unassembled WGS sequence"/>
</dbReference>
<dbReference type="SUPFAM" id="SSF52540">
    <property type="entry name" value="P-loop containing nucleoside triphosphate hydrolases"/>
    <property type="match status" value="1"/>
</dbReference>
<keyword evidence="6" id="KW-1185">Reference proteome</keyword>
<evidence type="ECO:0000259" key="4">
    <source>
        <dbReference type="PROSITE" id="PS50893"/>
    </source>
</evidence>
<evidence type="ECO:0000256" key="2">
    <source>
        <dbReference type="ARBA" id="ARBA00022741"/>
    </source>
</evidence>
<organism evidence="5 6">
    <name type="scientific">Neolewinella xylanilytica</name>
    <dbReference type="NCBI Taxonomy" id="1514080"/>
    <lineage>
        <taxon>Bacteria</taxon>
        <taxon>Pseudomonadati</taxon>
        <taxon>Bacteroidota</taxon>
        <taxon>Saprospiria</taxon>
        <taxon>Saprospirales</taxon>
        <taxon>Lewinellaceae</taxon>
        <taxon>Neolewinella</taxon>
    </lineage>
</organism>
<reference evidence="5 6" key="1">
    <citation type="submission" date="2018-02" db="EMBL/GenBank/DDBJ databases">
        <title>Genomic Encyclopedia of Archaeal and Bacterial Type Strains, Phase II (KMG-II): from individual species to whole genera.</title>
        <authorList>
            <person name="Goeker M."/>
        </authorList>
    </citation>
    <scope>NUCLEOTIDE SEQUENCE [LARGE SCALE GENOMIC DNA]</scope>
    <source>
        <strain evidence="5 6">DSM 29526</strain>
    </source>
</reference>
<evidence type="ECO:0000313" key="6">
    <source>
        <dbReference type="Proteomes" id="UP000237662"/>
    </source>
</evidence>
<dbReference type="GO" id="GO:0016887">
    <property type="term" value="F:ATP hydrolysis activity"/>
    <property type="evidence" value="ECO:0007669"/>
    <property type="project" value="InterPro"/>
</dbReference>
<name>A0A2S6I6J6_9BACT</name>
<comment type="caution">
    <text evidence="5">The sequence shown here is derived from an EMBL/GenBank/DDBJ whole genome shotgun (WGS) entry which is preliminary data.</text>
</comment>
<gene>
    <name evidence="5" type="ORF">CLV84_0024</name>
</gene>
<dbReference type="SMART" id="SM00382">
    <property type="entry name" value="AAA"/>
    <property type="match status" value="1"/>
</dbReference>
<dbReference type="InterPro" id="IPR003593">
    <property type="entry name" value="AAA+_ATPase"/>
</dbReference>
<dbReference type="PROSITE" id="PS50893">
    <property type="entry name" value="ABC_TRANSPORTER_2"/>
    <property type="match status" value="1"/>
</dbReference>
<dbReference type="EMBL" id="PTJC01000005">
    <property type="protein sequence ID" value="PPK87090.1"/>
    <property type="molecule type" value="Genomic_DNA"/>
</dbReference>
<sequence length="217" mass="24297">MVLENVTIVYGGRRVLEASTLRIEPGRVTALLGRNGTGKSSIFRSICGLYSDPDLSVSVDGRRIAKPYTVPGLINYIPQDAAHPPRLTVSALLTHYGLRAGAFYERYPLFPELDGTQLRDLSPGTERLLVTLIALEADTRYTVLDEPFSNIMPLHKDMLTDTIRRVATRKGVLLSDHQYRTVLAVADELYLIADRRIRKLSAVRELVEFGYLREKPG</sequence>
<dbReference type="PANTHER" id="PTHR42939:SF1">
    <property type="entry name" value="ABC TRANSPORTER ATP-BINDING PROTEIN ALBC-RELATED"/>
    <property type="match status" value="1"/>
</dbReference>
<dbReference type="InterPro" id="IPR051782">
    <property type="entry name" value="ABC_Transporter_VariousFunc"/>
</dbReference>
<protein>
    <submittedName>
        <fullName evidence="5">ABC-type multidrug transport system ATPase subunit</fullName>
    </submittedName>
</protein>
<dbReference type="AlphaFoldDB" id="A0A2S6I6J6"/>
<dbReference type="PANTHER" id="PTHR42939">
    <property type="entry name" value="ABC TRANSPORTER ATP-BINDING PROTEIN ALBC-RELATED"/>
    <property type="match status" value="1"/>
</dbReference>
<evidence type="ECO:0000256" key="3">
    <source>
        <dbReference type="ARBA" id="ARBA00022840"/>
    </source>
</evidence>